<evidence type="ECO:0000313" key="3">
    <source>
        <dbReference type="Proteomes" id="UP001209878"/>
    </source>
</evidence>
<dbReference type="AlphaFoldDB" id="A0AAD9L615"/>
<name>A0AAD9L615_RIDPI</name>
<organism evidence="2 3">
    <name type="scientific">Ridgeia piscesae</name>
    <name type="common">Tubeworm</name>
    <dbReference type="NCBI Taxonomy" id="27915"/>
    <lineage>
        <taxon>Eukaryota</taxon>
        <taxon>Metazoa</taxon>
        <taxon>Spiralia</taxon>
        <taxon>Lophotrochozoa</taxon>
        <taxon>Annelida</taxon>
        <taxon>Polychaeta</taxon>
        <taxon>Sedentaria</taxon>
        <taxon>Canalipalpata</taxon>
        <taxon>Sabellida</taxon>
        <taxon>Siboglinidae</taxon>
        <taxon>Ridgeia</taxon>
    </lineage>
</organism>
<proteinExistence type="predicted"/>
<dbReference type="EMBL" id="JAODUO010000299">
    <property type="protein sequence ID" value="KAK2183691.1"/>
    <property type="molecule type" value="Genomic_DNA"/>
</dbReference>
<gene>
    <name evidence="2" type="ORF">NP493_299g00008</name>
</gene>
<protein>
    <submittedName>
        <fullName evidence="2">Uncharacterized protein</fullName>
    </submittedName>
</protein>
<accession>A0AAD9L615</accession>
<keyword evidence="3" id="KW-1185">Reference proteome</keyword>
<evidence type="ECO:0000256" key="1">
    <source>
        <dbReference type="SAM" id="MobiDB-lite"/>
    </source>
</evidence>
<sequence length="231" mass="25597">MYGLTTLDVRRLAYEIAVKTGANNPFTKQLRWSVKTGCVDFLHDTPTLPYINHRLPTLLAFLALTRYGKMCSSKFLTAPQQPVFHMIAIQMPALHPMNLQVLVLRLMITQTIDMPADETAASLPAIGSVASTPATTVIRDLVKNISPLPKTSTACSKSRKHESAAWVSSSPHKNALSKKGETSKWQGKGGGKPKGNRPMLMKKQKTITVHAKRFRSDLSSDEDEEWHCLIC</sequence>
<reference evidence="2" key="1">
    <citation type="journal article" date="2023" name="Mol. Biol. Evol.">
        <title>Third-Generation Sequencing Reveals the Adaptive Role of the Epigenome in Three Deep-Sea Polychaetes.</title>
        <authorList>
            <person name="Perez M."/>
            <person name="Aroh O."/>
            <person name="Sun Y."/>
            <person name="Lan Y."/>
            <person name="Juniper S.K."/>
            <person name="Young C.R."/>
            <person name="Angers B."/>
            <person name="Qian P.Y."/>
        </authorList>
    </citation>
    <scope>NUCLEOTIDE SEQUENCE</scope>
    <source>
        <strain evidence="2">R07B-5</strain>
    </source>
</reference>
<evidence type="ECO:0000313" key="2">
    <source>
        <dbReference type="EMBL" id="KAK2183691.1"/>
    </source>
</evidence>
<comment type="caution">
    <text evidence="2">The sequence shown here is derived from an EMBL/GenBank/DDBJ whole genome shotgun (WGS) entry which is preliminary data.</text>
</comment>
<dbReference type="Proteomes" id="UP001209878">
    <property type="component" value="Unassembled WGS sequence"/>
</dbReference>
<feature type="region of interest" description="Disordered" evidence="1">
    <location>
        <begin position="150"/>
        <end position="204"/>
    </location>
</feature>